<protein>
    <submittedName>
        <fullName evidence="7">Uncharacterized protein</fullName>
    </submittedName>
</protein>
<dbReference type="STRING" id="2903.R1F6I5"/>
<dbReference type="SMART" id="SM00320">
    <property type="entry name" value="WD40"/>
    <property type="match status" value="2"/>
</dbReference>
<dbReference type="PaxDb" id="2903-EOD28874"/>
<dbReference type="InterPro" id="IPR001680">
    <property type="entry name" value="WD40_rpt"/>
</dbReference>
<evidence type="ECO:0000256" key="1">
    <source>
        <dbReference type="ARBA" id="ARBA00004123"/>
    </source>
</evidence>
<keyword evidence="8" id="KW-1185">Reference proteome</keyword>
<feature type="repeat" description="WD" evidence="6">
    <location>
        <begin position="73"/>
        <end position="107"/>
    </location>
</feature>
<dbReference type="InterPro" id="IPR011047">
    <property type="entry name" value="Quinoprotein_ADH-like_sf"/>
</dbReference>
<dbReference type="GO" id="GO:0005634">
    <property type="term" value="C:nucleus"/>
    <property type="evidence" value="ECO:0007669"/>
    <property type="project" value="UniProtKB-SubCell"/>
</dbReference>
<keyword evidence="4" id="KW-0677">Repeat</keyword>
<dbReference type="InterPro" id="IPR019775">
    <property type="entry name" value="WD40_repeat_CS"/>
</dbReference>
<dbReference type="AlphaFoldDB" id="A0A0D3JZD9"/>
<dbReference type="GO" id="GO:0043527">
    <property type="term" value="C:tRNA methyltransferase complex"/>
    <property type="evidence" value="ECO:0007669"/>
    <property type="project" value="TreeGrafter"/>
</dbReference>
<dbReference type="HOGENOM" id="CLU_1212538_0_0_1"/>
<dbReference type="GO" id="GO:0005829">
    <property type="term" value="C:cytosol"/>
    <property type="evidence" value="ECO:0007669"/>
    <property type="project" value="TreeGrafter"/>
</dbReference>
<dbReference type="Proteomes" id="UP000013827">
    <property type="component" value="Unassembled WGS sequence"/>
</dbReference>
<sequence length="229" mass="23762">MVHPASSRVGSSVLVRTHEAPAAKVRRTAQCDAVVAAVDPQGGLVCVAHLDSLQLFAAEEPLAPRALTPTGVVRSVCFSRCGGVLLSGGDDKAVRAWDVTADAAAAPIGTWTHHKKIGCVAFAPLPAGGETSLLGLWADKFGEVFAFDVRCPSAAPAPLLKLGHLSPVSHLAFTPGGGELVTADREGHVRASRWPSADIIERYYLTHTSPVEVVLPLAAMPLLLTAAGS</sequence>
<keyword evidence="2 6" id="KW-0853">WD repeat</keyword>
<dbReference type="PROSITE" id="PS50082">
    <property type="entry name" value="WD_REPEATS_2"/>
    <property type="match status" value="1"/>
</dbReference>
<evidence type="ECO:0000313" key="8">
    <source>
        <dbReference type="Proteomes" id="UP000013827"/>
    </source>
</evidence>
<dbReference type="RefSeq" id="XP_005781303.1">
    <property type="nucleotide sequence ID" value="XM_005781246.1"/>
</dbReference>
<dbReference type="InterPro" id="IPR028884">
    <property type="entry name" value="Trm82"/>
</dbReference>
<dbReference type="GeneID" id="17274419"/>
<evidence type="ECO:0000256" key="2">
    <source>
        <dbReference type="ARBA" id="ARBA00022574"/>
    </source>
</evidence>
<dbReference type="PANTHER" id="PTHR16288:SF0">
    <property type="entry name" value="TRNA (GUANINE-N(7)-)-METHYLTRANSFERASE NON-CATALYTIC SUBUNIT WDR4"/>
    <property type="match status" value="1"/>
</dbReference>
<dbReference type="InterPro" id="IPR015943">
    <property type="entry name" value="WD40/YVTN_repeat-like_dom_sf"/>
</dbReference>
<dbReference type="EnsemblProtists" id="EOD28874">
    <property type="protein sequence ID" value="EOD28874"/>
    <property type="gene ID" value="EMIHUDRAFT_442863"/>
</dbReference>
<dbReference type="Gene3D" id="2.130.10.10">
    <property type="entry name" value="YVTN repeat-like/Quinoprotein amine dehydrogenase"/>
    <property type="match status" value="1"/>
</dbReference>
<dbReference type="KEGG" id="ehx:EMIHUDRAFT_442863"/>
<dbReference type="PANTHER" id="PTHR16288">
    <property type="entry name" value="WD40 REPEAT PROTEIN 4"/>
    <property type="match status" value="1"/>
</dbReference>
<reference evidence="8" key="1">
    <citation type="journal article" date="2013" name="Nature">
        <title>Pan genome of the phytoplankton Emiliania underpins its global distribution.</title>
        <authorList>
            <person name="Read B.A."/>
            <person name="Kegel J."/>
            <person name="Klute M.J."/>
            <person name="Kuo A."/>
            <person name="Lefebvre S.C."/>
            <person name="Maumus F."/>
            <person name="Mayer C."/>
            <person name="Miller J."/>
            <person name="Monier A."/>
            <person name="Salamov A."/>
            <person name="Young J."/>
            <person name="Aguilar M."/>
            <person name="Claverie J.M."/>
            <person name="Frickenhaus S."/>
            <person name="Gonzalez K."/>
            <person name="Herman E.K."/>
            <person name="Lin Y.C."/>
            <person name="Napier J."/>
            <person name="Ogata H."/>
            <person name="Sarno A.F."/>
            <person name="Shmutz J."/>
            <person name="Schroeder D."/>
            <person name="de Vargas C."/>
            <person name="Verret F."/>
            <person name="von Dassow P."/>
            <person name="Valentin K."/>
            <person name="Van de Peer Y."/>
            <person name="Wheeler G."/>
            <person name="Dacks J.B."/>
            <person name="Delwiche C.F."/>
            <person name="Dyhrman S.T."/>
            <person name="Glockner G."/>
            <person name="John U."/>
            <person name="Richards T."/>
            <person name="Worden A.Z."/>
            <person name="Zhang X."/>
            <person name="Grigoriev I.V."/>
            <person name="Allen A.E."/>
            <person name="Bidle K."/>
            <person name="Borodovsky M."/>
            <person name="Bowler C."/>
            <person name="Brownlee C."/>
            <person name="Cock J.M."/>
            <person name="Elias M."/>
            <person name="Gladyshev V.N."/>
            <person name="Groth M."/>
            <person name="Guda C."/>
            <person name="Hadaegh A."/>
            <person name="Iglesias-Rodriguez M.D."/>
            <person name="Jenkins J."/>
            <person name="Jones B.M."/>
            <person name="Lawson T."/>
            <person name="Leese F."/>
            <person name="Lindquist E."/>
            <person name="Lobanov A."/>
            <person name="Lomsadze A."/>
            <person name="Malik S.B."/>
            <person name="Marsh M.E."/>
            <person name="Mackinder L."/>
            <person name="Mock T."/>
            <person name="Mueller-Roeber B."/>
            <person name="Pagarete A."/>
            <person name="Parker M."/>
            <person name="Probert I."/>
            <person name="Quesneville H."/>
            <person name="Raines C."/>
            <person name="Rensing S.A."/>
            <person name="Riano-Pachon D.M."/>
            <person name="Richier S."/>
            <person name="Rokitta S."/>
            <person name="Shiraiwa Y."/>
            <person name="Soanes D.M."/>
            <person name="van der Giezen M."/>
            <person name="Wahlund T.M."/>
            <person name="Williams B."/>
            <person name="Wilson W."/>
            <person name="Wolfe G."/>
            <person name="Wurch L.L."/>
        </authorList>
    </citation>
    <scope>NUCLEOTIDE SEQUENCE</scope>
</reference>
<dbReference type="Pfam" id="PF00400">
    <property type="entry name" value="WD40"/>
    <property type="match status" value="2"/>
</dbReference>
<evidence type="ECO:0000313" key="7">
    <source>
        <dbReference type="EnsemblProtists" id="EOD28874"/>
    </source>
</evidence>
<keyword evidence="5" id="KW-0539">Nucleus</keyword>
<evidence type="ECO:0000256" key="5">
    <source>
        <dbReference type="ARBA" id="ARBA00023242"/>
    </source>
</evidence>
<dbReference type="PROSITE" id="PS00678">
    <property type="entry name" value="WD_REPEATS_1"/>
    <property type="match status" value="1"/>
</dbReference>
<reference evidence="7" key="2">
    <citation type="submission" date="2024-10" db="UniProtKB">
        <authorList>
            <consortium name="EnsemblProtists"/>
        </authorList>
    </citation>
    <scope>IDENTIFICATION</scope>
</reference>
<name>A0A0D3JZD9_EMIH1</name>
<proteinExistence type="predicted"/>
<accession>A0A0D3JZD9</accession>
<dbReference type="GO" id="GO:0036265">
    <property type="term" value="P:RNA (guanine-N7)-methylation"/>
    <property type="evidence" value="ECO:0007669"/>
    <property type="project" value="InterPro"/>
</dbReference>
<evidence type="ECO:0000256" key="6">
    <source>
        <dbReference type="PROSITE-ProRule" id="PRU00221"/>
    </source>
</evidence>
<evidence type="ECO:0000256" key="4">
    <source>
        <dbReference type="ARBA" id="ARBA00022737"/>
    </source>
</evidence>
<dbReference type="SUPFAM" id="SSF50998">
    <property type="entry name" value="Quinoprotein alcohol dehydrogenase-like"/>
    <property type="match status" value="1"/>
</dbReference>
<evidence type="ECO:0000256" key="3">
    <source>
        <dbReference type="ARBA" id="ARBA00022694"/>
    </source>
</evidence>
<comment type="subcellular location">
    <subcellularLocation>
        <location evidence="1">Nucleus</location>
    </subcellularLocation>
</comment>
<dbReference type="GO" id="GO:0006400">
    <property type="term" value="P:tRNA modification"/>
    <property type="evidence" value="ECO:0007669"/>
    <property type="project" value="TreeGrafter"/>
</dbReference>
<keyword evidence="3" id="KW-0819">tRNA processing</keyword>
<organism evidence="7 8">
    <name type="scientific">Emiliania huxleyi (strain CCMP1516)</name>
    <dbReference type="NCBI Taxonomy" id="280463"/>
    <lineage>
        <taxon>Eukaryota</taxon>
        <taxon>Haptista</taxon>
        <taxon>Haptophyta</taxon>
        <taxon>Prymnesiophyceae</taxon>
        <taxon>Isochrysidales</taxon>
        <taxon>Noelaerhabdaceae</taxon>
        <taxon>Emiliania</taxon>
    </lineage>
</organism>